<proteinExistence type="predicted"/>
<organism evidence="2 3">
    <name type="scientific">Discina gigas</name>
    <dbReference type="NCBI Taxonomy" id="1032678"/>
    <lineage>
        <taxon>Eukaryota</taxon>
        <taxon>Fungi</taxon>
        <taxon>Dikarya</taxon>
        <taxon>Ascomycota</taxon>
        <taxon>Pezizomycotina</taxon>
        <taxon>Pezizomycetes</taxon>
        <taxon>Pezizales</taxon>
        <taxon>Discinaceae</taxon>
        <taxon>Discina</taxon>
    </lineage>
</organism>
<dbReference type="EMBL" id="JBBBZM010000438">
    <property type="protein sequence ID" value="KAL0630659.1"/>
    <property type="molecule type" value="Genomic_DNA"/>
</dbReference>
<feature type="region of interest" description="Disordered" evidence="1">
    <location>
        <begin position="102"/>
        <end position="139"/>
    </location>
</feature>
<accession>A0ABR3G405</accession>
<evidence type="ECO:0000313" key="2">
    <source>
        <dbReference type="EMBL" id="KAL0630659.1"/>
    </source>
</evidence>
<comment type="caution">
    <text evidence="2">The sequence shown here is derived from an EMBL/GenBank/DDBJ whole genome shotgun (WGS) entry which is preliminary data.</text>
</comment>
<sequence length="181" mass="20588">MLPVIQGASTFQRKSQVLRDGFFAANVVAPPMPESYLPQPTQDLSDARSTLTYEEIRETIRKRNGNSAIGPDGVSYEMPKHVMEADPNILTNLFTNLLKHASKEKQRNQESSRPACRQDHHSHQFSLSYTHPPLTNGHKAARQVRTSYMDDEIMLHGAETTEFARRILQDRLDKGWKGPNF</sequence>
<feature type="compositionally biased region" description="Basic and acidic residues" evidence="1">
    <location>
        <begin position="102"/>
        <end position="122"/>
    </location>
</feature>
<name>A0ABR3G405_9PEZI</name>
<evidence type="ECO:0000256" key="1">
    <source>
        <dbReference type="SAM" id="MobiDB-lite"/>
    </source>
</evidence>
<keyword evidence="3" id="KW-1185">Reference proteome</keyword>
<protein>
    <submittedName>
        <fullName evidence="2">Uncharacterized protein</fullName>
    </submittedName>
</protein>
<evidence type="ECO:0000313" key="3">
    <source>
        <dbReference type="Proteomes" id="UP001447188"/>
    </source>
</evidence>
<gene>
    <name evidence="2" type="ORF">Q9L58_010492</name>
</gene>
<dbReference type="Proteomes" id="UP001447188">
    <property type="component" value="Unassembled WGS sequence"/>
</dbReference>
<reference evidence="2 3" key="1">
    <citation type="submission" date="2024-02" db="EMBL/GenBank/DDBJ databases">
        <title>Discinaceae phylogenomics.</title>
        <authorList>
            <person name="Dirks A.C."/>
            <person name="James T.Y."/>
        </authorList>
    </citation>
    <scope>NUCLEOTIDE SEQUENCE [LARGE SCALE GENOMIC DNA]</scope>
    <source>
        <strain evidence="2 3">ACD0624</strain>
    </source>
</reference>